<proteinExistence type="predicted"/>
<gene>
    <name evidence="1" type="ORF">ACHE_11019A</name>
</gene>
<dbReference type="GeneID" id="66977976"/>
<keyword evidence="2" id="KW-1185">Reference proteome</keyword>
<dbReference type="EMBL" id="AP024416">
    <property type="protein sequence ID" value="BCR83617.1"/>
    <property type="molecule type" value="Genomic_DNA"/>
</dbReference>
<dbReference type="KEGG" id="ache:ACHE_11019A"/>
<evidence type="ECO:0000313" key="2">
    <source>
        <dbReference type="Proteomes" id="UP000637239"/>
    </source>
</evidence>
<dbReference type="Proteomes" id="UP000637239">
    <property type="component" value="Chromosome 1"/>
</dbReference>
<reference evidence="1" key="1">
    <citation type="submission" date="2021-01" db="EMBL/GenBank/DDBJ databases">
        <authorList>
            <consortium name="Aspergillus chevalieri M1 genome sequencing consortium"/>
            <person name="Kazuki M."/>
            <person name="Futagami T."/>
        </authorList>
    </citation>
    <scope>NUCLEOTIDE SEQUENCE</scope>
    <source>
        <strain evidence="1">M1</strain>
    </source>
</reference>
<protein>
    <submittedName>
        <fullName evidence="1">Uncharacterized protein</fullName>
    </submittedName>
</protein>
<reference evidence="1" key="2">
    <citation type="submission" date="2021-02" db="EMBL/GenBank/DDBJ databases">
        <title>Aspergillus chevalieri M1 genome sequence.</title>
        <authorList>
            <person name="Kadooka C."/>
            <person name="Mori K."/>
            <person name="Futagami T."/>
        </authorList>
    </citation>
    <scope>NUCLEOTIDE SEQUENCE</scope>
    <source>
        <strain evidence="1">M1</strain>
    </source>
</reference>
<dbReference type="RefSeq" id="XP_043132139.1">
    <property type="nucleotide sequence ID" value="XM_043275399.1"/>
</dbReference>
<evidence type="ECO:0000313" key="1">
    <source>
        <dbReference type="EMBL" id="BCR83617.1"/>
    </source>
</evidence>
<organism evidence="1 2">
    <name type="scientific">Aspergillus chevalieri</name>
    <name type="common">Eurotium chevalieri</name>
    <dbReference type="NCBI Taxonomy" id="182096"/>
    <lineage>
        <taxon>Eukaryota</taxon>
        <taxon>Fungi</taxon>
        <taxon>Dikarya</taxon>
        <taxon>Ascomycota</taxon>
        <taxon>Pezizomycotina</taxon>
        <taxon>Eurotiomycetes</taxon>
        <taxon>Eurotiomycetidae</taxon>
        <taxon>Eurotiales</taxon>
        <taxon>Aspergillaceae</taxon>
        <taxon>Aspergillus</taxon>
        <taxon>Aspergillus subgen. Aspergillus</taxon>
    </lineage>
</organism>
<sequence length="251" mass="28136">MVFERVCVESFLYHAVLMTLFDSSLDCLSSILGRLNLDQYLSDPVHPENATPGSPASTQPILDASYKFYLLIVDVVWLARTSFSPKSIDYATWLRLRITFARWEGAIGDGRSEETDNHIGKLYTIGIRMLLVQANPSLLVNDVVNSLELLFQRGLAIIRRLDVQDVFVYYYLWPLVVVGSIAISPADRKMIEDKVCQVSGSPQEGSVALASHRLKTAWTQGTMCESRSLRILIQLQTILVGNSVLPSEIRL</sequence>
<accession>A0A7R7VG00</accession>
<name>A0A7R7VG00_ASPCH</name>
<dbReference type="AlphaFoldDB" id="A0A7R7VG00"/>